<dbReference type="Pfam" id="PF02801">
    <property type="entry name" value="Ketoacyl-synt_C"/>
    <property type="match status" value="1"/>
</dbReference>
<dbReference type="InterPro" id="IPR057326">
    <property type="entry name" value="KR_dom"/>
</dbReference>
<dbReference type="Gene3D" id="3.10.129.110">
    <property type="entry name" value="Polyketide synthase dehydratase"/>
    <property type="match status" value="1"/>
</dbReference>
<feature type="domain" description="Ketosynthase family 3 (KS3)" evidence="9">
    <location>
        <begin position="11"/>
        <end position="465"/>
    </location>
</feature>
<feature type="active site" description="Proton acceptor; for dehydratase activity" evidence="6">
    <location>
        <position position="1748"/>
    </location>
</feature>
<dbReference type="InterPro" id="IPR042104">
    <property type="entry name" value="PKS_dehydratase_sf"/>
</dbReference>
<dbReference type="InterPro" id="IPR049900">
    <property type="entry name" value="PKS_mFAS_DH"/>
</dbReference>
<dbReference type="InterPro" id="IPR036291">
    <property type="entry name" value="NAD(P)-bd_dom_sf"/>
</dbReference>
<feature type="active site" description="Proton donor; for dehydratase activity" evidence="6">
    <location>
        <position position="1912"/>
    </location>
</feature>
<keyword evidence="5" id="KW-0045">Antibiotic biosynthesis</keyword>
<dbReference type="PROSITE" id="PS52019">
    <property type="entry name" value="PKS_MFAS_DH"/>
    <property type="match status" value="1"/>
</dbReference>
<dbReference type="SUPFAM" id="SSF47336">
    <property type="entry name" value="ACP-like"/>
    <property type="match status" value="1"/>
</dbReference>
<dbReference type="CDD" id="cd08953">
    <property type="entry name" value="KR_2_SDR_x"/>
    <property type="match status" value="1"/>
</dbReference>
<comment type="caution">
    <text evidence="11">The sequence shown here is derived from an EMBL/GenBank/DDBJ whole genome shotgun (WGS) entry which is preliminary data.</text>
</comment>
<dbReference type="Pfam" id="PF08659">
    <property type="entry name" value="KR"/>
    <property type="match status" value="1"/>
</dbReference>
<dbReference type="SMART" id="SM00827">
    <property type="entry name" value="PKS_AT"/>
    <property type="match status" value="1"/>
</dbReference>
<dbReference type="Gene3D" id="3.40.50.720">
    <property type="entry name" value="NAD(P)-binding Rossmann-like Domain"/>
    <property type="match status" value="1"/>
</dbReference>
<evidence type="ECO:0000313" key="12">
    <source>
        <dbReference type="Proteomes" id="UP001198565"/>
    </source>
</evidence>
<evidence type="ECO:0000313" key="11">
    <source>
        <dbReference type="EMBL" id="MBY8886114.1"/>
    </source>
</evidence>
<dbReference type="PANTHER" id="PTHR43074:SF1">
    <property type="entry name" value="BETA-KETOACYL SYNTHASE FAMILY PROTEIN-RELATED"/>
    <property type="match status" value="1"/>
</dbReference>
<dbReference type="SUPFAM" id="SSF53901">
    <property type="entry name" value="Thiolase-like"/>
    <property type="match status" value="1"/>
</dbReference>
<proteinExistence type="predicted"/>
<feature type="domain" description="Carrier" evidence="8">
    <location>
        <begin position="1144"/>
        <end position="1224"/>
    </location>
</feature>
<evidence type="ECO:0000259" key="9">
    <source>
        <dbReference type="PROSITE" id="PS52004"/>
    </source>
</evidence>
<dbReference type="SMART" id="SM00825">
    <property type="entry name" value="PKS_KS"/>
    <property type="match status" value="1"/>
</dbReference>
<evidence type="ECO:0000256" key="7">
    <source>
        <dbReference type="SAM" id="MobiDB-lite"/>
    </source>
</evidence>
<dbReference type="Pfam" id="PF00109">
    <property type="entry name" value="ketoacyl-synt"/>
    <property type="match status" value="1"/>
</dbReference>
<dbReference type="InterPro" id="IPR036736">
    <property type="entry name" value="ACP-like_sf"/>
</dbReference>
<evidence type="ECO:0000259" key="10">
    <source>
        <dbReference type="PROSITE" id="PS52019"/>
    </source>
</evidence>
<dbReference type="InterPro" id="IPR013968">
    <property type="entry name" value="PKS_KR"/>
</dbReference>
<reference evidence="11 12" key="1">
    <citation type="submission" date="2021-08" db="EMBL/GenBank/DDBJ databases">
        <title>Streptomyces sp. PTM05 isolated from lichen.</title>
        <authorList>
            <person name="Somphong A."/>
            <person name="Phongsopitanun W."/>
            <person name="Tanasupawat S."/>
        </authorList>
    </citation>
    <scope>NUCLEOTIDE SEQUENCE [LARGE SCALE GENOMIC DNA]</scope>
    <source>
        <strain evidence="11 12">Ptm05</strain>
    </source>
</reference>
<dbReference type="InterPro" id="IPR014030">
    <property type="entry name" value="Ketoacyl_synth_N"/>
</dbReference>
<dbReference type="InterPro" id="IPR014043">
    <property type="entry name" value="Acyl_transferase_dom"/>
</dbReference>
<dbReference type="SMART" id="SM00826">
    <property type="entry name" value="PKS_DH"/>
    <property type="match status" value="1"/>
</dbReference>
<dbReference type="Pfam" id="PF00550">
    <property type="entry name" value="PP-binding"/>
    <property type="match status" value="1"/>
</dbReference>
<dbReference type="Gene3D" id="3.40.47.10">
    <property type="match status" value="1"/>
</dbReference>
<dbReference type="InterPro" id="IPR020841">
    <property type="entry name" value="PKS_Beta-ketoAc_synthase_dom"/>
</dbReference>
<dbReference type="RefSeq" id="WP_222977991.1">
    <property type="nucleotide sequence ID" value="NZ_JAINVZ010000008.1"/>
</dbReference>
<dbReference type="SUPFAM" id="SSF55048">
    <property type="entry name" value="Probable ACP-binding domain of malonyl-CoA ACP transacylase"/>
    <property type="match status" value="1"/>
</dbReference>
<name>A0ABS7QTV4_9ACTN</name>
<dbReference type="Pfam" id="PF14765">
    <property type="entry name" value="PS-DH"/>
    <property type="match status" value="1"/>
</dbReference>
<feature type="region of interest" description="C-terminal hotdog fold" evidence="6">
    <location>
        <begin position="1851"/>
        <end position="1998"/>
    </location>
</feature>
<dbReference type="Proteomes" id="UP001198565">
    <property type="component" value="Unassembled WGS sequence"/>
</dbReference>
<dbReference type="PANTHER" id="PTHR43074">
    <property type="entry name" value="OMEGA-3 POLYUNSATURATED FATTY ACID SYNTHASE PFAB-RELATED"/>
    <property type="match status" value="1"/>
</dbReference>
<dbReference type="InterPro" id="IPR001227">
    <property type="entry name" value="Ac_transferase_dom_sf"/>
</dbReference>
<comment type="pathway">
    <text evidence="1">Antibiotic biosynthesis.</text>
</comment>
<dbReference type="SUPFAM" id="SSF51735">
    <property type="entry name" value="NAD(P)-binding Rossmann-fold domains"/>
    <property type="match status" value="2"/>
</dbReference>
<keyword evidence="12" id="KW-1185">Reference proteome</keyword>
<keyword evidence="4" id="KW-0808">Transferase</keyword>
<dbReference type="CDD" id="cd00833">
    <property type="entry name" value="PKS"/>
    <property type="match status" value="1"/>
</dbReference>
<dbReference type="Gene3D" id="3.30.70.250">
    <property type="entry name" value="Malonyl-CoA ACP transacylase, ACP-binding"/>
    <property type="match status" value="1"/>
</dbReference>
<dbReference type="InterPro" id="IPR049551">
    <property type="entry name" value="PKS_DH_C"/>
</dbReference>
<evidence type="ECO:0000256" key="6">
    <source>
        <dbReference type="PROSITE-ProRule" id="PRU01363"/>
    </source>
</evidence>
<dbReference type="Gene3D" id="1.10.1200.10">
    <property type="entry name" value="ACP-like"/>
    <property type="match status" value="1"/>
</dbReference>
<dbReference type="PROSITE" id="PS00012">
    <property type="entry name" value="PHOSPHOPANTETHEINE"/>
    <property type="match status" value="1"/>
</dbReference>
<evidence type="ECO:0000259" key="8">
    <source>
        <dbReference type="PROSITE" id="PS50075"/>
    </source>
</evidence>
<dbReference type="Pfam" id="PF00698">
    <property type="entry name" value="Acyl_transf_1"/>
    <property type="match status" value="1"/>
</dbReference>
<accession>A0ABS7QTV4</accession>
<gene>
    <name evidence="11" type="ORF">K7472_14775</name>
</gene>
<dbReference type="PROSITE" id="PS52004">
    <property type="entry name" value="KS3_2"/>
    <property type="match status" value="1"/>
</dbReference>
<dbReference type="PROSITE" id="PS50075">
    <property type="entry name" value="CARRIER"/>
    <property type="match status" value="1"/>
</dbReference>
<evidence type="ECO:0000256" key="5">
    <source>
        <dbReference type="ARBA" id="ARBA00023194"/>
    </source>
</evidence>
<protein>
    <submittedName>
        <fullName evidence="11">SDR family NAD(P)-dependent oxidoreductase</fullName>
    </submittedName>
</protein>
<dbReference type="InterPro" id="IPR016036">
    <property type="entry name" value="Malonyl_transacylase_ACP-bd"/>
</dbReference>
<organism evidence="11 12">
    <name type="scientific">Streptantibioticus parmotrematis</name>
    <dbReference type="NCBI Taxonomy" id="2873249"/>
    <lineage>
        <taxon>Bacteria</taxon>
        <taxon>Bacillati</taxon>
        <taxon>Actinomycetota</taxon>
        <taxon>Actinomycetes</taxon>
        <taxon>Kitasatosporales</taxon>
        <taxon>Streptomycetaceae</taxon>
        <taxon>Streptantibioticus</taxon>
    </lineage>
</organism>
<dbReference type="SMART" id="SM00822">
    <property type="entry name" value="PKS_KR"/>
    <property type="match status" value="1"/>
</dbReference>
<dbReference type="InterPro" id="IPR049552">
    <property type="entry name" value="PKS_DH_N"/>
</dbReference>
<feature type="region of interest" description="Disordered" evidence="7">
    <location>
        <begin position="942"/>
        <end position="974"/>
    </location>
</feature>
<evidence type="ECO:0000256" key="3">
    <source>
        <dbReference type="ARBA" id="ARBA00022553"/>
    </source>
</evidence>
<evidence type="ECO:0000256" key="4">
    <source>
        <dbReference type="ARBA" id="ARBA00022679"/>
    </source>
</evidence>
<keyword evidence="2" id="KW-0596">Phosphopantetheine</keyword>
<dbReference type="Gene3D" id="3.40.366.10">
    <property type="entry name" value="Malonyl-Coenzyme A Acyl Carrier Protein, domain 2"/>
    <property type="match status" value="1"/>
</dbReference>
<dbReference type="InterPro" id="IPR016035">
    <property type="entry name" value="Acyl_Trfase/lysoPLipase"/>
</dbReference>
<dbReference type="InterPro" id="IPR016039">
    <property type="entry name" value="Thiolase-like"/>
</dbReference>
<dbReference type="Pfam" id="PF21089">
    <property type="entry name" value="PKS_DH_N"/>
    <property type="match status" value="1"/>
</dbReference>
<feature type="region of interest" description="N-terminal hotdog fold" evidence="6">
    <location>
        <begin position="1714"/>
        <end position="1838"/>
    </location>
</feature>
<dbReference type="InterPro" id="IPR006162">
    <property type="entry name" value="Ppantetheine_attach_site"/>
</dbReference>
<evidence type="ECO:0000256" key="2">
    <source>
        <dbReference type="ARBA" id="ARBA00022450"/>
    </source>
</evidence>
<dbReference type="InterPro" id="IPR014031">
    <property type="entry name" value="Ketoacyl_synth_C"/>
</dbReference>
<evidence type="ECO:0000256" key="1">
    <source>
        <dbReference type="ARBA" id="ARBA00004792"/>
    </source>
</evidence>
<sequence length="2006" mass="213120">MTAPSRSRLAQNPIAIIGVAGVFPQACDVREFWHNVVAGRDCITDVPAAHWSVPDHYDADMRAKDKTYARRGGFLPPVLFDPVEFAVPPSVVDSIGLVQLLSLRVAGEVLRDARCPESSWYDPSRTGVILGVCGQNTTMFPLSSRLRAPAVKRAALSCGVDERAAEEIARRFAEESPEWTEDSFPGVLANVVAGRIANRFDFGAANCTVDAACASSLAALRMAVSELVERRADLMITGGCDADNSVSTFLCFSKTPALSPSGSVRPFDSEADGTLLGEGIAMLAIKRLADAERDGDRVYAVLRGLGGSSDGRSGSIYAPNPKGQLSALRRAYADAEVAPETVQFVEAHGTGTRVGDTVELEALSTALTSGGKAASVAVGSVKSQIGHTKAAAGAAGLIKTALALHHRILPPTINVGAPNEAVRDTGLYINTRARPWLRDPRHGVRRGGVSSFGFGGVNYHAVLEEYQPAETELRTLHRTPRALLWHAPDPVALLALLREGAPAVTGRAVPPDHARLGLVARDPAERERLLAAAVDRLSDDTDAGAWTLEDRVRYRRSGLPPGTASAALFAGQGSQYPWMGVTALLDLPPVRRAFDAANALWEDEDTSLAHVVYPEPRYGDAPPGESLRNTAYAQAAVGALAMGQYTYLRELGFRPDAVLGHSSGEVTAVWAAGCLSDQDCLRVARARGRAMRPPPEVADPGAMAALRMPERQWSTWAERHGDLTLCNVNAPDEIVVGGPTAAVEALVAECLRDGGPAATRLPVAAAFHTSCVAHAVSPFADVLATAEFRPPACRVKADSPGARYGADPRENREVLARQIVRPVDFMARVRELYEEGVRVFVECGPGQILGRLVRRILPDESVEVIATDAGPGTDGAITLTSAALRLAVLGFDVRDINRYAAEPPPPPAAPSPVARTLEGPSFAVLARRDTYEARLRIPYRRATAEPSGRSAREVPTSAADEVPMSAADDGGTPVARDDSARLMRAAATQLELHSRFLSGQLETARSLAQALDRAGGAPDAALVTCVEAVRDHSRALFDTHVRSQEVILRMSRDGTDEETTAGADAAAADVLPRTRREVPVSLPRVANAQAALVPSAVLDASETLVDSDRAQPPASPAIEEDTAAEALTGISVDAGLDGAGVLPLDRSEIERALRELIAEKTGYTVEMVDPARDIQTELGIDSLKQVEIASEAWRRYPSLPREEIYRFAQARTVSELAELLTTKAPRTSGDAVPAHVPKGQASLGLRPLAAVDTLLGAYGDSPVAVLVEDGGPLANALADALAVRGWKVHRVITPGPDTTPTGARRLRDWREESLRAEIGHALSEGGRLDLCLLVEGRHTAADGDRAVTRLRHAVLVAKHTAPTLKEAVARGRRGAFVAVTQLDGALGLAGSHGRLGPALLGGLGGLTKALGVEEPDLFCRTVDIAPDSESGEAAEQVMDEINDVARVPEVAWDGARRRTPVLSRGVPPSGTPVNDPGQDDVLLVTGGARGITAWCVTALAAHHPCRFVLLGRTRLTGTPARAHEVHQRQELHETLDVLRKSGARVEYVAADIGDAEAVRTALAPYAGRITGVVHGAGVLADQPLSAKTPEDIERVATTKLTGLTNVLRHLEPERLRHLIVFTSVSGVYGNGRQTDYAMANEALNRFACAWKAAHPHTHVAALAWGPWRGGMATEDTQRFFQQLGVPLLSREEGCAYFVEQFSAPRQEDVVRVIGPLASVFSPAPVPPDGVVVRRDLTGLGAEPVLRDHTIAGQPVLPMTAAIGWCVFTVEETSPGRKVTEVHAFQVRKGLVLDDGHPEGARVSVRPRPDGRVAVAVHGDGTGLAPWYEGSFVTGPATDGVPRPASTSTTPPPAHDLHPAYDDGFLFHGPSLRGLGQVLQEDGTRLVVQALLPDPTVARGAYAGTEFSPALADLLLQAAALLGRRITGHRCLPVAVEKVELLRALPDGKPFVITVELHDHNLLELICTVTATEPDGTVLQRWIRLKGIVAAPQLGSRAAWPASAADV</sequence>
<dbReference type="EMBL" id="JAINVZ010000008">
    <property type="protein sequence ID" value="MBY8886114.1"/>
    <property type="molecule type" value="Genomic_DNA"/>
</dbReference>
<dbReference type="SUPFAM" id="SSF52151">
    <property type="entry name" value="FabD/lysophospholipase-like"/>
    <property type="match status" value="1"/>
</dbReference>
<keyword evidence="3" id="KW-0597">Phosphoprotein</keyword>
<dbReference type="InterPro" id="IPR020807">
    <property type="entry name" value="PKS_DH"/>
</dbReference>
<dbReference type="InterPro" id="IPR009081">
    <property type="entry name" value="PP-bd_ACP"/>
</dbReference>
<dbReference type="InterPro" id="IPR052568">
    <property type="entry name" value="PKS-FAS_Synthase"/>
</dbReference>
<feature type="domain" description="PKS/mFAS DH" evidence="10">
    <location>
        <begin position="1714"/>
        <end position="1998"/>
    </location>
</feature>